<dbReference type="GO" id="GO:0003677">
    <property type="term" value="F:DNA binding"/>
    <property type="evidence" value="ECO:0007669"/>
    <property type="project" value="UniProtKB-KW"/>
</dbReference>
<dbReference type="CDD" id="cd17932">
    <property type="entry name" value="DEXQc_UvrD"/>
    <property type="match status" value="1"/>
</dbReference>
<dbReference type="PANTHER" id="PTHR11070">
    <property type="entry name" value="UVRD / RECB / PCRA DNA HELICASE FAMILY MEMBER"/>
    <property type="match status" value="1"/>
</dbReference>
<name>A0A818YC45_9BILA</name>
<dbReference type="Pfam" id="PF00580">
    <property type="entry name" value="UvrD-helicase"/>
    <property type="match status" value="1"/>
</dbReference>
<dbReference type="InterPro" id="IPR014017">
    <property type="entry name" value="DNA_helicase_UvrD-like_C"/>
</dbReference>
<comment type="caution">
    <text evidence="14">The sequence shown here is derived from an EMBL/GenBank/DDBJ whole genome shotgun (WGS) entry which is preliminary data.</text>
</comment>
<evidence type="ECO:0000259" key="13">
    <source>
        <dbReference type="PROSITE" id="PS51217"/>
    </source>
</evidence>
<dbReference type="SUPFAM" id="SSF52540">
    <property type="entry name" value="P-loop containing nucleoside triphosphate hydrolases"/>
    <property type="match status" value="1"/>
</dbReference>
<evidence type="ECO:0000256" key="5">
    <source>
        <dbReference type="ARBA" id="ARBA00022840"/>
    </source>
</evidence>
<accession>A0A818YC45</accession>
<evidence type="ECO:0000313" key="14">
    <source>
        <dbReference type="EMBL" id="CAF3751965.1"/>
    </source>
</evidence>
<protein>
    <recommendedName>
        <fullName evidence="9">DNA 3'-5' helicase</fullName>
        <ecNumber evidence="9">5.6.2.4</ecNumber>
    </recommendedName>
</protein>
<proteinExistence type="inferred from homology"/>
<dbReference type="Proteomes" id="UP000663881">
    <property type="component" value="Unassembled WGS sequence"/>
</dbReference>
<dbReference type="GO" id="GO:0005524">
    <property type="term" value="F:ATP binding"/>
    <property type="evidence" value="ECO:0007669"/>
    <property type="project" value="UniProtKB-UniRule"/>
</dbReference>
<dbReference type="GO" id="GO:0033202">
    <property type="term" value="C:DNA helicase complex"/>
    <property type="evidence" value="ECO:0007669"/>
    <property type="project" value="TreeGrafter"/>
</dbReference>
<sequence length="728" mass="84529">MYRKKKTTVISTTTTTTTVTTDIKTNEINDDKFLHDLNSEQKRAVTCPTNQSTLVLSGAGSGKTRVLTSRIAYLLNNCDVKPYQIFAVTFTNKAALEMRHRISSILPGIQLNDMWLGTFHGLANRFLRIHCKMVDLKSDFIIIDPDDQLSIVKRILKEEVKETNFYTDKPKAIINFINKCKDEGKRSTDIMINHENRFKQLIYSKYETYIQQENKLDFAELILLTKELLEKEIDLQVHYSKKFRFILIDEFQDTSTLQMDWLKLMIDRDHQNKTVQNCFMAVGDDDQSIYAFRGAQCVNNIDEYLKALYLSRENPEHIIKLEQNYRSTNIVLEAANSVIDHNQSRLGKNLWTDIKNGEQIGLYQATDTSDEAEHVVELIKNFIKLHPNIPLSQIAILYRTNAQSREFEQALMNSGIKYRIYGGIKFYQRSEIKSALAYLRLIQNENDNDAFRRIINFPARAIGKATLEKIEAGAKQNQCSLFSLIQTDSNFSKQKKIYDFIQLIINCKKTIEETNPPMELYEQALYIFEQSGLMNSYKNKEEVERLQNISELCNAMKQFSHLYHTNDLTQYLSVIALDTTNTQDGKLDTSDEIERIQMMTVHGAKGLEFHYVFIAGLVQDLFPSNFFGNCDIEEERRLMYVAITRAKRYLHMSYSEIRSNYGQQERCKRSQFISEIPPKLVHVHNENDEIYQPPKKRMNVVQTIKLPGQTGFVTGKNLLNVAQWNKKK</sequence>
<dbReference type="PROSITE" id="PS51217">
    <property type="entry name" value="UVRD_HELICASE_CTER"/>
    <property type="match status" value="1"/>
</dbReference>
<dbReference type="Pfam" id="PF13361">
    <property type="entry name" value="UvrD_C"/>
    <property type="match status" value="1"/>
</dbReference>
<keyword evidence="7" id="KW-0413">Isomerase</keyword>
<feature type="binding site" evidence="11">
    <location>
        <begin position="57"/>
        <end position="64"/>
    </location>
    <ligand>
        <name>ATP</name>
        <dbReference type="ChEBI" id="CHEBI:30616"/>
    </ligand>
</feature>
<keyword evidence="4 11" id="KW-0347">Helicase</keyword>
<comment type="similarity">
    <text evidence="1">Belongs to the helicase family. UvrD subfamily.</text>
</comment>
<comment type="catalytic activity">
    <reaction evidence="8">
        <text>Couples ATP hydrolysis with the unwinding of duplex DNA by translocating in the 3'-5' direction.</text>
        <dbReference type="EC" id="5.6.2.4"/>
    </reaction>
</comment>
<organism evidence="14 15">
    <name type="scientific">Adineta steineri</name>
    <dbReference type="NCBI Taxonomy" id="433720"/>
    <lineage>
        <taxon>Eukaryota</taxon>
        <taxon>Metazoa</taxon>
        <taxon>Spiralia</taxon>
        <taxon>Gnathifera</taxon>
        <taxon>Rotifera</taxon>
        <taxon>Eurotatoria</taxon>
        <taxon>Bdelloidea</taxon>
        <taxon>Adinetida</taxon>
        <taxon>Adinetidae</taxon>
        <taxon>Adineta</taxon>
    </lineage>
</organism>
<dbReference type="GO" id="GO:0043138">
    <property type="term" value="F:3'-5' DNA helicase activity"/>
    <property type="evidence" value="ECO:0007669"/>
    <property type="project" value="UniProtKB-EC"/>
</dbReference>
<evidence type="ECO:0000256" key="1">
    <source>
        <dbReference type="ARBA" id="ARBA00009922"/>
    </source>
</evidence>
<feature type="domain" description="UvrD-like helicase C-terminal" evidence="13">
    <location>
        <begin position="329"/>
        <end position="606"/>
    </location>
</feature>
<dbReference type="GO" id="GO:0000725">
    <property type="term" value="P:recombinational repair"/>
    <property type="evidence" value="ECO:0007669"/>
    <property type="project" value="TreeGrafter"/>
</dbReference>
<evidence type="ECO:0000256" key="11">
    <source>
        <dbReference type="PROSITE-ProRule" id="PRU00560"/>
    </source>
</evidence>
<keyword evidence="2 11" id="KW-0547">Nucleotide-binding</keyword>
<reference evidence="14" key="1">
    <citation type="submission" date="2021-02" db="EMBL/GenBank/DDBJ databases">
        <authorList>
            <person name="Nowell W R."/>
        </authorList>
    </citation>
    <scope>NUCLEOTIDE SEQUENCE</scope>
</reference>
<dbReference type="Gene3D" id="3.40.50.300">
    <property type="entry name" value="P-loop containing nucleotide triphosphate hydrolases"/>
    <property type="match status" value="2"/>
</dbReference>
<dbReference type="EC" id="5.6.2.4" evidence="9"/>
<dbReference type="EMBL" id="CAJOAY010000876">
    <property type="protein sequence ID" value="CAF3751965.1"/>
    <property type="molecule type" value="Genomic_DNA"/>
</dbReference>
<comment type="catalytic activity">
    <reaction evidence="10">
        <text>ATP + H2O = ADP + phosphate + H(+)</text>
        <dbReference type="Rhea" id="RHEA:13065"/>
        <dbReference type="ChEBI" id="CHEBI:15377"/>
        <dbReference type="ChEBI" id="CHEBI:15378"/>
        <dbReference type="ChEBI" id="CHEBI:30616"/>
        <dbReference type="ChEBI" id="CHEBI:43474"/>
        <dbReference type="ChEBI" id="CHEBI:456216"/>
        <dbReference type="EC" id="5.6.2.4"/>
    </reaction>
</comment>
<evidence type="ECO:0000256" key="3">
    <source>
        <dbReference type="ARBA" id="ARBA00022801"/>
    </source>
</evidence>
<keyword evidence="3 11" id="KW-0378">Hydrolase</keyword>
<dbReference type="GO" id="GO:0016787">
    <property type="term" value="F:hydrolase activity"/>
    <property type="evidence" value="ECO:0007669"/>
    <property type="project" value="UniProtKB-UniRule"/>
</dbReference>
<evidence type="ECO:0000256" key="8">
    <source>
        <dbReference type="ARBA" id="ARBA00034617"/>
    </source>
</evidence>
<dbReference type="AlphaFoldDB" id="A0A818YC45"/>
<dbReference type="GO" id="GO:0005829">
    <property type="term" value="C:cytosol"/>
    <property type="evidence" value="ECO:0007669"/>
    <property type="project" value="TreeGrafter"/>
</dbReference>
<evidence type="ECO:0000256" key="6">
    <source>
        <dbReference type="ARBA" id="ARBA00023125"/>
    </source>
</evidence>
<keyword evidence="5 11" id="KW-0067">ATP-binding</keyword>
<evidence type="ECO:0000256" key="2">
    <source>
        <dbReference type="ARBA" id="ARBA00022741"/>
    </source>
</evidence>
<gene>
    <name evidence="14" type="ORF">OKA104_LOCUS15736</name>
</gene>
<dbReference type="InterPro" id="IPR013986">
    <property type="entry name" value="DExx_box_DNA_helicase_dom_sf"/>
</dbReference>
<evidence type="ECO:0000313" key="15">
    <source>
        <dbReference type="Proteomes" id="UP000663881"/>
    </source>
</evidence>
<dbReference type="InterPro" id="IPR027417">
    <property type="entry name" value="P-loop_NTPase"/>
</dbReference>
<feature type="domain" description="UvrD-like helicase ATP-binding" evidence="12">
    <location>
        <begin position="36"/>
        <end position="328"/>
    </location>
</feature>
<keyword evidence="6" id="KW-0238">DNA-binding</keyword>
<dbReference type="PROSITE" id="PS51198">
    <property type="entry name" value="UVRD_HELICASE_ATP_BIND"/>
    <property type="match status" value="1"/>
</dbReference>
<evidence type="ECO:0000256" key="9">
    <source>
        <dbReference type="ARBA" id="ARBA00034808"/>
    </source>
</evidence>
<dbReference type="Gene3D" id="1.10.486.10">
    <property type="entry name" value="PCRA, domain 4"/>
    <property type="match status" value="1"/>
</dbReference>
<evidence type="ECO:0000256" key="10">
    <source>
        <dbReference type="ARBA" id="ARBA00048988"/>
    </source>
</evidence>
<evidence type="ECO:0000259" key="12">
    <source>
        <dbReference type="PROSITE" id="PS51198"/>
    </source>
</evidence>
<dbReference type="PANTHER" id="PTHR11070:SF2">
    <property type="entry name" value="ATP-DEPENDENT DNA HELICASE SRS2"/>
    <property type="match status" value="1"/>
</dbReference>
<evidence type="ECO:0000256" key="4">
    <source>
        <dbReference type="ARBA" id="ARBA00022806"/>
    </source>
</evidence>
<evidence type="ECO:0000256" key="7">
    <source>
        <dbReference type="ARBA" id="ARBA00023235"/>
    </source>
</evidence>
<dbReference type="InterPro" id="IPR000212">
    <property type="entry name" value="DNA_helicase_UvrD/REP"/>
</dbReference>
<dbReference type="InterPro" id="IPR014016">
    <property type="entry name" value="UvrD-like_ATP-bd"/>
</dbReference>
<dbReference type="Gene3D" id="1.10.10.160">
    <property type="match status" value="1"/>
</dbReference>